<reference evidence="4 5" key="1">
    <citation type="submission" date="2018-04" db="EMBL/GenBank/DDBJ databases">
        <title>Genomic Encyclopedia of Archaeal and Bacterial Type Strains, Phase II (KMG-II): from individual species to whole genera.</title>
        <authorList>
            <person name="Goeker M."/>
        </authorList>
    </citation>
    <scope>NUCLEOTIDE SEQUENCE [LARGE SCALE GENOMIC DNA]</scope>
    <source>
        <strain evidence="4 5">DSM 12244</strain>
    </source>
</reference>
<dbReference type="AlphaFoldDB" id="A0A2T6C0Q0"/>
<dbReference type="InterPro" id="IPR011010">
    <property type="entry name" value="DNA_brk_join_enz"/>
</dbReference>
<dbReference type="EMBL" id="QBKU01000020">
    <property type="protein sequence ID" value="PTX61891.1"/>
    <property type="molecule type" value="Genomic_DNA"/>
</dbReference>
<dbReference type="GO" id="GO:0015074">
    <property type="term" value="P:DNA integration"/>
    <property type="evidence" value="ECO:0007669"/>
    <property type="project" value="InterPro"/>
</dbReference>
<keyword evidence="1" id="KW-0233">DNA recombination</keyword>
<comment type="caution">
    <text evidence="4">The sequence shown here is derived from an EMBL/GenBank/DDBJ whole genome shotgun (WGS) entry which is preliminary data.</text>
</comment>
<dbReference type="GO" id="GO:0006310">
    <property type="term" value="P:DNA recombination"/>
    <property type="evidence" value="ECO:0007669"/>
    <property type="project" value="UniProtKB-KW"/>
</dbReference>
<sequence length="420" mass="47169">MKHSSDYSGLCRERTPAGTTRWRVRVEGNKTKKISLPFGPDHDDFRMHYLAGREGRKLEALPQTKVMRGTLDEMCNRFILWMDQQVIAGNLSLQTVSSRQRGLSQACGCLSPKGLRIGSLKADLPREAFVAIRDSFGPRTGAADTCLKALRAVYKWGEDYGYPENSKVFQIRSNHRPKGGAKPWSKEDREQFLRQHGAGTMARRWFLLAFDTAGRIGDTFSLGPQHLRLEEDRMFLAWQPKKRGSQPVKVPLSEELLEELATVLDDDQTFLSTDYGKPFASSGSLDNRVRKWIIQAGLYDLIENELGEVSKKANRSQHGIRKAKAQEIAEQGGTVYEVMACLSHSDPKTAAIYTKLVDRERLAKKAAERVEAGRGNERVPRSEDRGALDNLSVCDQTDILGKWQPVGESNPSFQVENLTS</sequence>
<dbReference type="InterPro" id="IPR013762">
    <property type="entry name" value="Integrase-like_cat_sf"/>
</dbReference>
<gene>
    <name evidence="4" type="ORF">C8N31_12012</name>
</gene>
<name>A0A2T6C0Q0_9RHOB</name>
<dbReference type="GO" id="GO:0003677">
    <property type="term" value="F:DNA binding"/>
    <property type="evidence" value="ECO:0007669"/>
    <property type="project" value="InterPro"/>
</dbReference>
<evidence type="ECO:0000313" key="4">
    <source>
        <dbReference type="EMBL" id="PTX61891.1"/>
    </source>
</evidence>
<dbReference type="PROSITE" id="PS51898">
    <property type="entry name" value="TYR_RECOMBINASE"/>
    <property type="match status" value="1"/>
</dbReference>
<feature type="region of interest" description="Disordered" evidence="2">
    <location>
        <begin position="368"/>
        <end position="389"/>
    </location>
</feature>
<evidence type="ECO:0000256" key="2">
    <source>
        <dbReference type="SAM" id="MobiDB-lite"/>
    </source>
</evidence>
<evidence type="ECO:0000313" key="5">
    <source>
        <dbReference type="Proteomes" id="UP000244092"/>
    </source>
</evidence>
<dbReference type="Proteomes" id="UP000244092">
    <property type="component" value="Unassembled WGS sequence"/>
</dbReference>
<accession>A0A2T6C0Q0</accession>
<dbReference type="Gene3D" id="1.10.443.10">
    <property type="entry name" value="Intergrase catalytic core"/>
    <property type="match status" value="1"/>
</dbReference>
<protein>
    <submittedName>
        <fullName evidence="4">Site-specific recombinase XerD</fullName>
    </submittedName>
</protein>
<dbReference type="Pfam" id="PF00589">
    <property type="entry name" value="Phage_integrase"/>
    <property type="match status" value="1"/>
</dbReference>
<proteinExistence type="predicted"/>
<evidence type="ECO:0000256" key="1">
    <source>
        <dbReference type="ARBA" id="ARBA00023172"/>
    </source>
</evidence>
<organism evidence="4 5">
    <name type="scientific">Sulfitobacter mediterraneus</name>
    <dbReference type="NCBI Taxonomy" id="83219"/>
    <lineage>
        <taxon>Bacteria</taxon>
        <taxon>Pseudomonadati</taxon>
        <taxon>Pseudomonadota</taxon>
        <taxon>Alphaproteobacteria</taxon>
        <taxon>Rhodobacterales</taxon>
        <taxon>Roseobacteraceae</taxon>
        <taxon>Sulfitobacter</taxon>
    </lineage>
</organism>
<dbReference type="InterPro" id="IPR002104">
    <property type="entry name" value="Integrase_catalytic"/>
</dbReference>
<feature type="domain" description="Tyr recombinase" evidence="3">
    <location>
        <begin position="179"/>
        <end position="367"/>
    </location>
</feature>
<feature type="compositionally biased region" description="Basic and acidic residues" evidence="2">
    <location>
        <begin position="368"/>
        <end position="387"/>
    </location>
</feature>
<evidence type="ECO:0000259" key="3">
    <source>
        <dbReference type="PROSITE" id="PS51898"/>
    </source>
</evidence>
<dbReference type="SUPFAM" id="SSF56349">
    <property type="entry name" value="DNA breaking-rejoining enzymes"/>
    <property type="match status" value="1"/>
</dbReference>